<dbReference type="EMBL" id="LR699555">
    <property type="protein sequence ID" value="VVD31095.1"/>
    <property type="molecule type" value="Genomic_DNA"/>
</dbReference>
<name>A0A5Q4YV00_9BURK</name>
<evidence type="ECO:0000313" key="3">
    <source>
        <dbReference type="Proteomes" id="UP000325811"/>
    </source>
</evidence>
<geneLocation type="plasmid" evidence="2 3">
    <name>pI</name>
</geneLocation>
<keyword evidence="3" id="KW-1185">Reference proteome</keyword>
<keyword evidence="2" id="KW-0614">Plasmid</keyword>
<evidence type="ECO:0000256" key="1">
    <source>
        <dbReference type="SAM" id="MobiDB-lite"/>
    </source>
</evidence>
<reference evidence="2 3" key="1">
    <citation type="submission" date="2019-08" db="EMBL/GenBank/DDBJ databases">
        <authorList>
            <person name="Herpell B J."/>
        </authorList>
    </citation>
    <scope>NUCLEOTIDE SEQUENCE [LARGE SCALE GENOMIC DNA]</scope>
    <source>
        <strain evidence="3">Msb3</strain>
        <plasmid evidence="2 3">pI</plasmid>
    </source>
</reference>
<dbReference type="Proteomes" id="UP000325811">
    <property type="component" value="Plasmid pI"/>
</dbReference>
<accession>A0A5Q4YV00</accession>
<proteinExistence type="predicted"/>
<sequence>MVGPIVNQLVSFRGLDDSAHASIEQQIGELAAHHPKRHLHPSSTELVSLRVGVERDTLCSGDAYRVELRLVLSTTTRTAGEEAEHVADFSAFAGIPAYSIEGGCCTATLVGVPDEVGEANSRFSDSGNRTKRSRSKTRCPAAAKNPKRQRAGMKCAHSRASY</sequence>
<organism evidence="2 3">
    <name type="scientific">Paraburkholderia dioscoreae</name>
    <dbReference type="NCBI Taxonomy" id="2604047"/>
    <lineage>
        <taxon>Bacteria</taxon>
        <taxon>Pseudomonadati</taxon>
        <taxon>Pseudomonadota</taxon>
        <taxon>Betaproteobacteria</taxon>
        <taxon>Burkholderiales</taxon>
        <taxon>Burkholderiaceae</taxon>
        <taxon>Paraburkholderia</taxon>
    </lineage>
</organism>
<dbReference type="AlphaFoldDB" id="A0A5Q4YV00"/>
<gene>
    <name evidence="2" type="ORF">PDMSB3_0259</name>
</gene>
<dbReference type="KEGG" id="pdio:PDMSB3_0259.2"/>
<feature type="region of interest" description="Disordered" evidence="1">
    <location>
        <begin position="117"/>
        <end position="162"/>
    </location>
</feature>
<evidence type="ECO:0000313" key="2">
    <source>
        <dbReference type="EMBL" id="VVD31095.1"/>
    </source>
</evidence>
<protein>
    <submittedName>
        <fullName evidence="2">Uncharacterized protein</fullName>
    </submittedName>
</protein>